<sequence>MADILTLVRHDLLLMAIHRSVGENRAILTKNLNIHFWVMMLKKYLRSLESAVLTYHSVKSIWLELSAASSTLSRKENSSYRDGNENDEDKFKIRSKKQPQRRADYRTFHEITTRWADNDAFGHVNNATYYEFFDTAITHWLYTKNLMHPIKGDHVFVAVETGCVFLHQVAYPDRITMGLRIARLGNTSVRWELAVFRDDVDTSAAEGHFVHVYVKRDDRRPVIIPDHVRKLLSPMVMTKV</sequence>
<dbReference type="Proteomes" id="UP000681722">
    <property type="component" value="Unassembled WGS sequence"/>
</dbReference>
<dbReference type="OrthoDB" id="2420454at2759"/>
<organism evidence="3 5">
    <name type="scientific">Didymodactylos carnosus</name>
    <dbReference type="NCBI Taxonomy" id="1234261"/>
    <lineage>
        <taxon>Eukaryota</taxon>
        <taxon>Metazoa</taxon>
        <taxon>Spiralia</taxon>
        <taxon>Gnathifera</taxon>
        <taxon>Rotifera</taxon>
        <taxon>Eurotatoria</taxon>
        <taxon>Bdelloidea</taxon>
        <taxon>Philodinida</taxon>
        <taxon>Philodinidae</taxon>
        <taxon>Didymodactylos</taxon>
    </lineage>
</organism>
<protein>
    <recommendedName>
        <fullName evidence="6">Thioesterase domain-containing protein</fullName>
    </recommendedName>
</protein>
<comment type="caution">
    <text evidence="3">The sequence shown here is derived from an EMBL/GenBank/DDBJ whole genome shotgun (WGS) entry which is preliminary data.</text>
</comment>
<dbReference type="AlphaFoldDB" id="A0A813V769"/>
<evidence type="ECO:0008006" key="6">
    <source>
        <dbReference type="Google" id="ProtNLM"/>
    </source>
</evidence>
<evidence type="ECO:0000313" key="4">
    <source>
        <dbReference type="EMBL" id="CAF3628326.1"/>
    </source>
</evidence>
<evidence type="ECO:0000313" key="3">
    <source>
        <dbReference type="EMBL" id="CAF0840965.1"/>
    </source>
</evidence>
<keyword evidence="5" id="KW-1185">Reference proteome</keyword>
<reference evidence="3" key="1">
    <citation type="submission" date="2021-02" db="EMBL/GenBank/DDBJ databases">
        <authorList>
            <person name="Nowell W R."/>
        </authorList>
    </citation>
    <scope>NUCLEOTIDE SEQUENCE</scope>
</reference>
<accession>A0A813V769</accession>
<name>A0A813V769_9BILA</name>
<gene>
    <name evidence="3" type="ORF">GPM918_LOCUS5563</name>
    <name evidence="4" type="ORF">SRO942_LOCUS5563</name>
</gene>
<comment type="similarity">
    <text evidence="1">Belongs to the 4-hydroxybenzoyl-CoA thioesterase family.</text>
</comment>
<evidence type="ECO:0000256" key="1">
    <source>
        <dbReference type="ARBA" id="ARBA00005953"/>
    </source>
</evidence>
<dbReference type="GO" id="GO:0047617">
    <property type="term" value="F:fatty acyl-CoA hydrolase activity"/>
    <property type="evidence" value="ECO:0007669"/>
    <property type="project" value="TreeGrafter"/>
</dbReference>
<dbReference type="SUPFAM" id="SSF54637">
    <property type="entry name" value="Thioesterase/thiol ester dehydrase-isomerase"/>
    <property type="match status" value="1"/>
</dbReference>
<evidence type="ECO:0000313" key="5">
    <source>
        <dbReference type="Proteomes" id="UP000663829"/>
    </source>
</evidence>
<dbReference type="EMBL" id="CAJOBC010000810">
    <property type="protein sequence ID" value="CAF3628326.1"/>
    <property type="molecule type" value="Genomic_DNA"/>
</dbReference>
<dbReference type="PANTHER" id="PTHR31793:SF27">
    <property type="entry name" value="NOVEL THIOESTERASE SUPERFAMILY DOMAIN AND SAPOSIN A-TYPE DOMAIN CONTAINING PROTEIN (0610012H03RIK)"/>
    <property type="match status" value="1"/>
</dbReference>
<dbReference type="EMBL" id="CAJNOQ010000810">
    <property type="protein sequence ID" value="CAF0840965.1"/>
    <property type="molecule type" value="Genomic_DNA"/>
</dbReference>
<dbReference type="Pfam" id="PF13279">
    <property type="entry name" value="4HBT_2"/>
    <property type="match status" value="1"/>
</dbReference>
<dbReference type="CDD" id="cd00586">
    <property type="entry name" value="4HBT"/>
    <property type="match status" value="1"/>
</dbReference>
<dbReference type="Proteomes" id="UP000663829">
    <property type="component" value="Unassembled WGS sequence"/>
</dbReference>
<dbReference type="PANTHER" id="PTHR31793">
    <property type="entry name" value="4-HYDROXYBENZOYL-COA THIOESTERASE FAMILY MEMBER"/>
    <property type="match status" value="1"/>
</dbReference>
<dbReference type="InterPro" id="IPR050563">
    <property type="entry name" value="4-hydroxybenzoyl-CoA_TE"/>
</dbReference>
<keyword evidence="2" id="KW-0378">Hydrolase</keyword>
<dbReference type="InterPro" id="IPR029069">
    <property type="entry name" value="HotDog_dom_sf"/>
</dbReference>
<dbReference type="Gene3D" id="3.10.129.10">
    <property type="entry name" value="Hotdog Thioesterase"/>
    <property type="match status" value="1"/>
</dbReference>
<proteinExistence type="inferred from homology"/>
<evidence type="ECO:0000256" key="2">
    <source>
        <dbReference type="ARBA" id="ARBA00022801"/>
    </source>
</evidence>